<dbReference type="Pfam" id="PF09209">
    <property type="entry name" value="CecR_C"/>
    <property type="match status" value="1"/>
</dbReference>
<dbReference type="EMBL" id="QYYD01000001">
    <property type="protein sequence ID" value="RJF78931.1"/>
    <property type="molecule type" value="Genomic_DNA"/>
</dbReference>
<evidence type="ECO:0000313" key="8">
    <source>
        <dbReference type="Proteomes" id="UP000285523"/>
    </source>
</evidence>
<dbReference type="Gene3D" id="1.10.10.60">
    <property type="entry name" value="Homeodomain-like"/>
    <property type="match status" value="1"/>
</dbReference>
<evidence type="ECO:0000256" key="4">
    <source>
        <dbReference type="PROSITE-ProRule" id="PRU00335"/>
    </source>
</evidence>
<dbReference type="AlphaFoldDB" id="A0A418VRG2"/>
<dbReference type="Proteomes" id="UP000285523">
    <property type="component" value="Unassembled WGS sequence"/>
</dbReference>
<dbReference type="Gene3D" id="1.10.357.10">
    <property type="entry name" value="Tetracycline Repressor, domain 2"/>
    <property type="match status" value="1"/>
</dbReference>
<dbReference type="PANTHER" id="PTHR30055:SF234">
    <property type="entry name" value="HTH-TYPE TRANSCRIPTIONAL REGULATOR BETI"/>
    <property type="match status" value="1"/>
</dbReference>
<dbReference type="InterPro" id="IPR001647">
    <property type="entry name" value="HTH_TetR"/>
</dbReference>
<dbReference type="SUPFAM" id="SSF46689">
    <property type="entry name" value="Homeodomain-like"/>
    <property type="match status" value="1"/>
</dbReference>
<dbReference type="OrthoDB" id="2356263at2"/>
<feature type="domain" description="HTH tetR-type" evidence="6">
    <location>
        <begin position="20"/>
        <end position="80"/>
    </location>
</feature>
<proteinExistence type="predicted"/>
<evidence type="ECO:0000256" key="1">
    <source>
        <dbReference type="ARBA" id="ARBA00023015"/>
    </source>
</evidence>
<dbReference type="GO" id="GO:0000976">
    <property type="term" value="F:transcription cis-regulatory region binding"/>
    <property type="evidence" value="ECO:0007669"/>
    <property type="project" value="TreeGrafter"/>
</dbReference>
<dbReference type="InterPro" id="IPR050109">
    <property type="entry name" value="HTH-type_TetR-like_transc_reg"/>
</dbReference>
<keyword evidence="3" id="KW-0804">Transcription</keyword>
<keyword evidence="1" id="KW-0805">Transcription regulation</keyword>
<organism evidence="7 8">
    <name type="scientific">Rhodopseudomonas palustris</name>
    <dbReference type="NCBI Taxonomy" id="1076"/>
    <lineage>
        <taxon>Bacteria</taxon>
        <taxon>Pseudomonadati</taxon>
        <taxon>Pseudomonadota</taxon>
        <taxon>Alphaproteobacteria</taxon>
        <taxon>Hyphomicrobiales</taxon>
        <taxon>Nitrobacteraceae</taxon>
        <taxon>Rhodopseudomonas</taxon>
    </lineage>
</organism>
<reference evidence="7 8" key="1">
    <citation type="submission" date="2018-09" db="EMBL/GenBank/DDBJ databases">
        <title>Draft genome sequence of Rhodopseudomonas palustris 2.1.18.</title>
        <authorList>
            <person name="Robertson S.L."/>
            <person name="Meyer T.E."/>
            <person name="Kyndt J.A."/>
        </authorList>
    </citation>
    <scope>NUCLEOTIDE SEQUENCE [LARGE SCALE GENOMIC DNA]</scope>
    <source>
        <strain evidence="7 8">2.1.18</strain>
    </source>
</reference>
<dbReference type="PROSITE" id="PS50977">
    <property type="entry name" value="HTH_TETR_2"/>
    <property type="match status" value="1"/>
</dbReference>
<evidence type="ECO:0000256" key="5">
    <source>
        <dbReference type="SAM" id="MobiDB-lite"/>
    </source>
</evidence>
<dbReference type="RefSeq" id="WP_119854823.1">
    <property type="nucleotide sequence ID" value="NZ_QYYD01000001.1"/>
</dbReference>
<gene>
    <name evidence="7" type="ORF">D4Q52_01955</name>
</gene>
<dbReference type="Pfam" id="PF00440">
    <property type="entry name" value="TetR_N"/>
    <property type="match status" value="1"/>
</dbReference>
<evidence type="ECO:0000259" key="6">
    <source>
        <dbReference type="PROSITE" id="PS50977"/>
    </source>
</evidence>
<keyword evidence="2 4" id="KW-0238">DNA-binding</keyword>
<dbReference type="InterPro" id="IPR009057">
    <property type="entry name" value="Homeodomain-like_sf"/>
</dbReference>
<name>A0A418VRG2_RHOPL</name>
<dbReference type="InterPro" id="IPR015292">
    <property type="entry name" value="Tscrpt_reg_YbiH_C"/>
</dbReference>
<comment type="caution">
    <text evidence="7">The sequence shown here is derived from an EMBL/GenBank/DDBJ whole genome shotgun (WGS) entry which is preliminary data.</text>
</comment>
<feature type="region of interest" description="Disordered" evidence="5">
    <location>
        <begin position="1"/>
        <end position="20"/>
    </location>
</feature>
<dbReference type="SUPFAM" id="SSF48498">
    <property type="entry name" value="Tetracyclin repressor-like, C-terminal domain"/>
    <property type="match status" value="1"/>
</dbReference>
<dbReference type="InterPro" id="IPR036271">
    <property type="entry name" value="Tet_transcr_reg_TetR-rel_C_sf"/>
</dbReference>
<protein>
    <submittedName>
        <fullName evidence="7">DUF1956 domain-containing protein</fullName>
    </submittedName>
</protein>
<evidence type="ECO:0000256" key="3">
    <source>
        <dbReference type="ARBA" id="ARBA00023163"/>
    </source>
</evidence>
<dbReference type="PANTHER" id="PTHR30055">
    <property type="entry name" value="HTH-TYPE TRANSCRIPTIONAL REGULATOR RUTR"/>
    <property type="match status" value="1"/>
</dbReference>
<evidence type="ECO:0000256" key="2">
    <source>
        <dbReference type="ARBA" id="ARBA00023125"/>
    </source>
</evidence>
<accession>A0A418VRG2</accession>
<evidence type="ECO:0000313" key="7">
    <source>
        <dbReference type="EMBL" id="RJF78931.1"/>
    </source>
</evidence>
<feature type="DNA-binding region" description="H-T-H motif" evidence="4">
    <location>
        <begin position="43"/>
        <end position="62"/>
    </location>
</feature>
<dbReference type="PRINTS" id="PR00455">
    <property type="entry name" value="HTHTETR"/>
</dbReference>
<sequence length="253" mass="27667">MKLNRKTQTDPAPAQGNQSEATRARMIEAAIGVFGSVGFDGATTRQLAERAGVNQAAIPYHFGGKRELYLAAAEAIADHMHGRIEPLIAELRQAGTGPIANIDAVVMRFFKFIAGDEQPEAWTMFFGRCERDADDAFRLIYDRSVARFQAALVAAIATATGRSPEDEDLKLRVAIVLGTISNFRTLRRVMLTSLGWDSLDAERQRTVEIAVRRLALAELLGIRADAPRQPRAAPDVQTVTFGRDLDVGAYNPA</sequence>
<dbReference type="GO" id="GO:0003700">
    <property type="term" value="F:DNA-binding transcription factor activity"/>
    <property type="evidence" value="ECO:0007669"/>
    <property type="project" value="TreeGrafter"/>
</dbReference>